<protein>
    <submittedName>
        <fullName evidence="1">Uncharacterized protein</fullName>
    </submittedName>
</protein>
<name>A0ACC3P203_PHAVU</name>
<comment type="caution">
    <text evidence="1">The sequence shown here is derived from an EMBL/GenBank/DDBJ whole genome shotgun (WGS) entry which is preliminary data.</text>
</comment>
<proteinExistence type="predicted"/>
<dbReference type="EMBL" id="MU967755">
    <property type="protein sequence ID" value="KAK6646204.1"/>
    <property type="molecule type" value="Genomic_DNA"/>
</dbReference>
<gene>
    <name evidence="1" type="ORF">PHAVU_L001637</name>
</gene>
<accession>A0ACC3P203</accession>
<dbReference type="Proteomes" id="UP000000226">
    <property type="component" value="Unassembled WGS sequence"/>
</dbReference>
<reference evidence="1" key="1">
    <citation type="submission" date="2023-07" db="EMBL/GenBank/DDBJ databases">
        <title>WGS assembly of Phaseolus vulgaris.</title>
        <authorList>
            <person name="Schmutz J."/>
            <person name="Mcclean P."/>
            <person name="Shu S."/>
            <person name="Cregan P."/>
            <person name="Rokhsar D."/>
            <person name="Jackson S."/>
        </authorList>
    </citation>
    <scope>NUCLEOTIDE SEQUENCE</scope>
</reference>
<evidence type="ECO:0000313" key="1">
    <source>
        <dbReference type="EMBL" id="KAK6646204.1"/>
    </source>
</evidence>
<organism evidence="1 2">
    <name type="scientific">Phaseolus vulgaris</name>
    <name type="common">Kidney bean</name>
    <name type="synonym">French bean</name>
    <dbReference type="NCBI Taxonomy" id="3885"/>
    <lineage>
        <taxon>Eukaryota</taxon>
        <taxon>Viridiplantae</taxon>
        <taxon>Streptophyta</taxon>
        <taxon>Embryophyta</taxon>
        <taxon>Tracheophyta</taxon>
        <taxon>Spermatophyta</taxon>
        <taxon>Magnoliopsida</taxon>
        <taxon>eudicotyledons</taxon>
        <taxon>Gunneridae</taxon>
        <taxon>Pentapetalae</taxon>
        <taxon>rosids</taxon>
        <taxon>fabids</taxon>
        <taxon>Fabales</taxon>
        <taxon>Fabaceae</taxon>
        <taxon>Papilionoideae</taxon>
        <taxon>50 kb inversion clade</taxon>
        <taxon>NPAAA clade</taxon>
        <taxon>indigoferoid/millettioid clade</taxon>
        <taxon>Phaseoleae</taxon>
        <taxon>Phaseolus</taxon>
    </lineage>
</organism>
<sequence length="249" mass="27603">MADQVQPRNSPLSQKAQSPAAAKSSLPVGAYHVKVPKHFHPTETSRRYPHYNRREPSRCGCCCFLCWLISIIIVLAVLLGAATGVFYLVFQPEAPAYTIQRVAVKGVNLTSSAFSPEFDVVVRAYNGNDKIGIYYEEGSSVAMFYNDARLCDGVFPAFYQPSNNVTLLEALLKGNDVELMVSDQTGLVMAVTDRSVPLKLELQVAAKIKVGSVTTWKISVRVECDVTVDELTVQARIVKRDCGYRFDLW</sequence>
<evidence type="ECO:0000313" key="2">
    <source>
        <dbReference type="Proteomes" id="UP000000226"/>
    </source>
</evidence>
<keyword evidence="2" id="KW-1185">Reference proteome</keyword>